<reference evidence="2 3" key="1">
    <citation type="submission" date="2015-01" db="EMBL/GenBank/DDBJ databases">
        <title>The Genome Sequence of Capronia semiimmersa CBS27337.</title>
        <authorList>
            <consortium name="The Broad Institute Genomics Platform"/>
            <person name="Cuomo C."/>
            <person name="de Hoog S."/>
            <person name="Gorbushina A."/>
            <person name="Stielow B."/>
            <person name="Teixiera M."/>
            <person name="Abouelleil A."/>
            <person name="Chapman S.B."/>
            <person name="Priest M."/>
            <person name="Young S.K."/>
            <person name="Wortman J."/>
            <person name="Nusbaum C."/>
            <person name="Birren B."/>
        </authorList>
    </citation>
    <scope>NUCLEOTIDE SEQUENCE [LARGE SCALE GENOMIC DNA]</scope>
    <source>
        <strain evidence="2 3">CBS 27337</strain>
    </source>
</reference>
<feature type="region of interest" description="Disordered" evidence="1">
    <location>
        <begin position="1"/>
        <end position="49"/>
    </location>
</feature>
<proteinExistence type="predicted"/>
<evidence type="ECO:0000256" key="1">
    <source>
        <dbReference type="SAM" id="MobiDB-lite"/>
    </source>
</evidence>
<dbReference type="Pfam" id="PF12224">
    <property type="entry name" value="Amidoligase_2"/>
    <property type="match status" value="1"/>
</dbReference>
<dbReference type="Proteomes" id="UP000054266">
    <property type="component" value="Unassembled WGS sequence"/>
</dbReference>
<feature type="region of interest" description="Disordered" evidence="1">
    <location>
        <begin position="360"/>
        <end position="384"/>
    </location>
</feature>
<feature type="compositionally biased region" description="Acidic residues" evidence="1">
    <location>
        <begin position="360"/>
        <end position="369"/>
    </location>
</feature>
<sequence>MDSPAHSASQRRPASSRNATPKHTRSASTASSRPISKRPKSAISLKEAGPKSSVHATTFGIELEFVFAFKEDLLKHVISKYNLGADIIKTLAADEHQLVVATEQVANGVPVPAYDCRTRTPSWALHVPETDLTCQMKQFKGMGFVRSNNEKMWIRRYVMEPLLIAKNLLDRKDLDTNVVGWVEPHPQHTDDVEAATITFPDGDGADASIMLRKANADYTKWTLTNDHTLVGALPSQLHDYLRDQGVSEDDLTNWDSYGMELISPIFNFDKKNEAFAELGRYVQALRGEDTSALESVWASAHVHVGFNFDHPTDMPLLLLQHLAYILVLHEDLISKCHPRSRCGVPIPQKEFEEPEVGAFEEDKDFDPDNSEPPPLPTEDELEQENEEAVLAFEAAYTGAHPGAENVSSNARYLRKIVTMQSLLDMKDVIFKQSGNIFGLVDVLQHQDEKGNTSRGYMYNFANLVNLARNETSWKSIKPTIEFRQHACTTDPAVLEHWVTLLEAIVRKADDNASTEVAEAMMEKTYSEREVSKYAPSTDETTWPYQDMKAFCTEFLGLNEQEGGYWQGRFNTFKDDRPNDIAI</sequence>
<gene>
    <name evidence="2" type="ORF">PV04_00325</name>
</gene>
<evidence type="ECO:0000313" key="3">
    <source>
        <dbReference type="Proteomes" id="UP000054266"/>
    </source>
</evidence>
<name>A0A0D2G044_9EURO</name>
<dbReference type="STRING" id="5601.A0A0D2G044"/>
<protein>
    <submittedName>
        <fullName evidence="2">Uncharacterized protein</fullName>
    </submittedName>
</protein>
<dbReference type="HOGENOM" id="CLU_035617_0_0_1"/>
<accession>A0A0D2G044</accession>
<evidence type="ECO:0000313" key="2">
    <source>
        <dbReference type="EMBL" id="KIW72105.1"/>
    </source>
</evidence>
<keyword evidence="3" id="KW-1185">Reference proteome</keyword>
<dbReference type="PANTHER" id="PTHR36847:SF1">
    <property type="entry name" value="AMIDOLIGASE ENZYME"/>
    <property type="match status" value="1"/>
</dbReference>
<organism evidence="2 3">
    <name type="scientific">Phialophora macrospora</name>
    <dbReference type="NCBI Taxonomy" id="1851006"/>
    <lineage>
        <taxon>Eukaryota</taxon>
        <taxon>Fungi</taxon>
        <taxon>Dikarya</taxon>
        <taxon>Ascomycota</taxon>
        <taxon>Pezizomycotina</taxon>
        <taxon>Eurotiomycetes</taxon>
        <taxon>Chaetothyriomycetidae</taxon>
        <taxon>Chaetothyriales</taxon>
        <taxon>Herpotrichiellaceae</taxon>
        <taxon>Phialophora</taxon>
    </lineage>
</organism>
<dbReference type="InterPro" id="IPR022025">
    <property type="entry name" value="Amidoligase_2"/>
</dbReference>
<dbReference type="EMBL" id="KN846956">
    <property type="protein sequence ID" value="KIW72105.1"/>
    <property type="molecule type" value="Genomic_DNA"/>
</dbReference>
<dbReference type="PANTHER" id="PTHR36847">
    <property type="entry name" value="AMIDOLIGASE ENZYME"/>
    <property type="match status" value="1"/>
</dbReference>
<dbReference type="AlphaFoldDB" id="A0A0D2G044"/>
<feature type="compositionally biased region" description="Polar residues" evidence="1">
    <location>
        <begin position="1"/>
        <end position="19"/>
    </location>
</feature>